<accession>E5ABM4</accession>
<dbReference type="Pfam" id="PF00069">
    <property type="entry name" value="Pkinase"/>
    <property type="match status" value="1"/>
</dbReference>
<keyword evidence="7" id="KW-1185">Reference proteome</keyword>
<feature type="compositionally biased region" description="Low complexity" evidence="4">
    <location>
        <begin position="565"/>
        <end position="579"/>
    </location>
</feature>
<evidence type="ECO:0000313" key="6">
    <source>
        <dbReference type="EMBL" id="CBY01065.1"/>
    </source>
</evidence>
<feature type="compositionally biased region" description="Low complexity" evidence="4">
    <location>
        <begin position="460"/>
        <end position="469"/>
    </location>
</feature>
<dbReference type="PROSITE" id="PS00108">
    <property type="entry name" value="PROTEIN_KINASE_ST"/>
    <property type="match status" value="1"/>
</dbReference>
<dbReference type="GO" id="GO:0005516">
    <property type="term" value="F:calmodulin binding"/>
    <property type="evidence" value="ECO:0007669"/>
    <property type="project" value="TreeGrafter"/>
</dbReference>
<dbReference type="Gene3D" id="3.30.200.20">
    <property type="entry name" value="Phosphorylase Kinase, domain 1"/>
    <property type="match status" value="1"/>
</dbReference>
<dbReference type="GO" id="GO:0004683">
    <property type="term" value="F:calcium/calmodulin-dependent protein kinase activity"/>
    <property type="evidence" value="ECO:0007669"/>
    <property type="project" value="TreeGrafter"/>
</dbReference>
<dbReference type="PANTHER" id="PTHR24346">
    <property type="entry name" value="MAP/MICROTUBULE AFFINITY-REGULATING KINASE"/>
    <property type="match status" value="1"/>
</dbReference>
<dbReference type="SUPFAM" id="SSF56112">
    <property type="entry name" value="Protein kinase-like (PK-like)"/>
    <property type="match status" value="1"/>
</dbReference>
<feature type="compositionally biased region" description="Basic and acidic residues" evidence="4">
    <location>
        <begin position="473"/>
        <end position="483"/>
    </location>
</feature>
<dbReference type="GeneID" id="13291712"/>
<dbReference type="InterPro" id="IPR011009">
    <property type="entry name" value="Kinase-like_dom_sf"/>
</dbReference>
<organism evidence="7">
    <name type="scientific">Leptosphaeria maculans (strain JN3 / isolate v23.1.3 / race Av1-4-5-6-7-8)</name>
    <name type="common">Blackleg fungus</name>
    <name type="synonym">Phoma lingam</name>
    <dbReference type="NCBI Taxonomy" id="985895"/>
    <lineage>
        <taxon>Eukaryota</taxon>
        <taxon>Fungi</taxon>
        <taxon>Dikarya</taxon>
        <taxon>Ascomycota</taxon>
        <taxon>Pezizomycotina</taxon>
        <taxon>Dothideomycetes</taxon>
        <taxon>Pleosporomycetidae</taxon>
        <taxon>Pleosporales</taxon>
        <taxon>Pleosporineae</taxon>
        <taxon>Leptosphaeriaceae</taxon>
        <taxon>Plenodomus</taxon>
        <taxon>Plenodomus lingam/Leptosphaeria maculans species complex</taxon>
    </lineage>
</organism>
<feature type="region of interest" description="Disordered" evidence="4">
    <location>
        <begin position="1"/>
        <end position="36"/>
    </location>
</feature>
<dbReference type="FunFam" id="3.30.200.20:FF:000447">
    <property type="entry name" value="Calcium/calmodulin dependent protein kinase"/>
    <property type="match status" value="1"/>
</dbReference>
<dbReference type="HOGENOM" id="CLU_000288_165_0_1"/>
<dbReference type="GO" id="GO:0005524">
    <property type="term" value="F:ATP binding"/>
    <property type="evidence" value="ECO:0007669"/>
    <property type="project" value="UniProtKB-UniRule"/>
</dbReference>
<feature type="region of interest" description="Disordered" evidence="4">
    <location>
        <begin position="458"/>
        <end position="585"/>
    </location>
</feature>
<feature type="compositionally biased region" description="Basic and acidic residues" evidence="4">
    <location>
        <begin position="491"/>
        <end position="514"/>
    </location>
</feature>
<dbReference type="PROSITE" id="PS00107">
    <property type="entry name" value="PROTEIN_KINASE_ATP"/>
    <property type="match status" value="1"/>
</dbReference>
<feature type="binding site" evidence="3">
    <location>
        <position position="119"/>
    </location>
    <ligand>
        <name>ATP</name>
        <dbReference type="ChEBI" id="CHEBI:30616"/>
    </ligand>
</feature>
<dbReference type="CDD" id="cd14008">
    <property type="entry name" value="STKc_LKB1_CaMKK"/>
    <property type="match status" value="1"/>
</dbReference>
<proteinExistence type="predicted"/>
<keyword evidence="2 3" id="KW-0067">ATP-binding</keyword>
<reference evidence="7" key="1">
    <citation type="journal article" date="2011" name="Nat. Commun.">
        <title>Effector diversification within compartments of the Leptosphaeria maculans genome affected by Repeat-Induced Point mutations.</title>
        <authorList>
            <person name="Rouxel T."/>
            <person name="Grandaubert J."/>
            <person name="Hane J.K."/>
            <person name="Hoede C."/>
            <person name="van de Wouw A.P."/>
            <person name="Couloux A."/>
            <person name="Dominguez V."/>
            <person name="Anthouard V."/>
            <person name="Bally P."/>
            <person name="Bourras S."/>
            <person name="Cozijnsen A.J."/>
            <person name="Ciuffetti L.M."/>
            <person name="Degrave A."/>
            <person name="Dilmaghani A."/>
            <person name="Duret L."/>
            <person name="Fudal I."/>
            <person name="Goodwin S.B."/>
            <person name="Gout L."/>
            <person name="Glaser N."/>
            <person name="Linglin J."/>
            <person name="Kema G.H.J."/>
            <person name="Lapalu N."/>
            <person name="Lawrence C.B."/>
            <person name="May K."/>
            <person name="Meyer M."/>
            <person name="Ollivier B."/>
            <person name="Poulain J."/>
            <person name="Schoch C.L."/>
            <person name="Simon A."/>
            <person name="Spatafora J.W."/>
            <person name="Stachowiak A."/>
            <person name="Turgeon B.G."/>
            <person name="Tyler B.M."/>
            <person name="Vincent D."/>
            <person name="Weissenbach J."/>
            <person name="Amselem J."/>
            <person name="Quesneville H."/>
            <person name="Oliver R.P."/>
            <person name="Wincker P."/>
            <person name="Balesdent M.-H."/>
            <person name="Howlett B.J."/>
        </authorList>
    </citation>
    <scope>NUCLEOTIDE SEQUENCE [LARGE SCALE GENOMIC DNA]</scope>
    <source>
        <strain evidence="7">JN3 / isolate v23.1.3 / race Av1-4-5-6-7-8</strain>
    </source>
</reference>
<keyword evidence="1 3" id="KW-0547">Nucleotide-binding</keyword>
<dbReference type="eggNOG" id="KOG0585">
    <property type="taxonomic scope" value="Eukaryota"/>
</dbReference>
<dbReference type="InterPro" id="IPR017441">
    <property type="entry name" value="Protein_kinase_ATP_BS"/>
</dbReference>
<dbReference type="PANTHER" id="PTHR24346:SF77">
    <property type="entry name" value="SERINE THREONINE PROTEIN KINASE"/>
    <property type="match status" value="1"/>
</dbReference>
<protein>
    <recommendedName>
        <fullName evidence="5">Protein kinase domain-containing protein</fullName>
    </recommendedName>
</protein>
<feature type="region of interest" description="Disordered" evidence="4">
    <location>
        <begin position="729"/>
        <end position="777"/>
    </location>
</feature>
<dbReference type="InterPro" id="IPR008271">
    <property type="entry name" value="Ser/Thr_kinase_AS"/>
</dbReference>
<dbReference type="InParanoid" id="E5ABM4"/>
<gene>
    <name evidence="6" type="ORF">LEMA_P021950.1</name>
</gene>
<dbReference type="EMBL" id="FP929138">
    <property type="protein sequence ID" value="CBY01065.1"/>
    <property type="molecule type" value="Genomic_DNA"/>
</dbReference>
<dbReference type="SMART" id="SM00220">
    <property type="entry name" value="S_TKc"/>
    <property type="match status" value="1"/>
</dbReference>
<dbReference type="GO" id="GO:0005737">
    <property type="term" value="C:cytoplasm"/>
    <property type="evidence" value="ECO:0007669"/>
    <property type="project" value="TreeGrafter"/>
</dbReference>
<feature type="region of interest" description="Disordered" evidence="4">
    <location>
        <begin position="49"/>
        <end position="84"/>
    </location>
</feature>
<name>E5ABM4_LEPMJ</name>
<dbReference type="GO" id="GO:0035556">
    <property type="term" value="P:intracellular signal transduction"/>
    <property type="evidence" value="ECO:0007669"/>
    <property type="project" value="TreeGrafter"/>
</dbReference>
<evidence type="ECO:0000256" key="3">
    <source>
        <dbReference type="PROSITE-ProRule" id="PRU10141"/>
    </source>
</evidence>
<dbReference type="OrthoDB" id="68483at2759"/>
<evidence type="ECO:0000259" key="5">
    <source>
        <dbReference type="PROSITE" id="PS50011"/>
    </source>
</evidence>
<dbReference type="Proteomes" id="UP000002668">
    <property type="component" value="Genome"/>
</dbReference>
<dbReference type="STRING" id="985895.E5ABM4"/>
<evidence type="ECO:0000256" key="4">
    <source>
        <dbReference type="SAM" id="MobiDB-lite"/>
    </source>
</evidence>
<dbReference type="InterPro" id="IPR000719">
    <property type="entry name" value="Prot_kinase_dom"/>
</dbReference>
<dbReference type="Gene3D" id="1.10.510.10">
    <property type="entry name" value="Transferase(Phosphotransferase) domain 1"/>
    <property type="match status" value="1"/>
</dbReference>
<feature type="compositionally biased region" description="Basic and acidic residues" evidence="4">
    <location>
        <begin position="729"/>
        <end position="746"/>
    </location>
</feature>
<evidence type="ECO:0000256" key="2">
    <source>
        <dbReference type="ARBA" id="ARBA00022840"/>
    </source>
</evidence>
<feature type="compositionally biased region" description="Polar residues" evidence="4">
    <location>
        <begin position="515"/>
        <end position="544"/>
    </location>
</feature>
<feature type="compositionally biased region" description="Polar residues" evidence="4">
    <location>
        <begin position="754"/>
        <end position="765"/>
    </location>
</feature>
<feature type="domain" description="Protein kinase" evidence="5">
    <location>
        <begin position="91"/>
        <end position="387"/>
    </location>
</feature>
<dbReference type="AlphaFoldDB" id="E5ABM4"/>
<dbReference type="VEuPathDB" id="FungiDB:LEMA_P021950.1"/>
<dbReference type="FunCoup" id="E5ABM4">
    <property type="interactions" value="180"/>
</dbReference>
<evidence type="ECO:0000313" key="7">
    <source>
        <dbReference type="Proteomes" id="UP000002668"/>
    </source>
</evidence>
<dbReference type="OMA" id="QSIRMDP"/>
<feature type="compositionally biased region" description="Basic and acidic residues" evidence="4">
    <location>
        <begin position="8"/>
        <end position="18"/>
    </location>
</feature>
<dbReference type="FunFam" id="1.10.510.10:FF:000995">
    <property type="entry name" value="BcCMK3, calcium/calmodulin-dependent protein kinase"/>
    <property type="match status" value="1"/>
</dbReference>
<dbReference type="PROSITE" id="PS50011">
    <property type="entry name" value="PROTEIN_KINASE_DOM"/>
    <property type="match status" value="1"/>
</dbReference>
<evidence type="ECO:0000256" key="1">
    <source>
        <dbReference type="ARBA" id="ARBA00022741"/>
    </source>
</evidence>
<sequence>MSQSPTTDAKHQADHELRFYTSQPTLDVPTVGDDGRPQPVKYMSTPAYQSPLRHHRRAASSTRRVKETFNARSEYSNSEDDGSAQHRINQYWVKQEIGRGSFGAVHLAEDQYGQEYAVKEFSKSRLRKRAQSNLLRRPAAARRIRALPAGIGFNSPLHRHSTTEENNAFELIKEEIAIMKKLNHPNLVTLIEVLDDPEEDSLYMVMEMCKKGVVMQVGLEERADPYSEEQCRCWFRDMILGLEYLHAQGIIHRDIKPDNCLVTGDDVLKIVDFGVSEMFDKEGEMKTAKSAGSPAFMPPELCVAKHGHVSGRAADIWSMGCTLYCLRFGRIPFERTGMIELYESIRSDPLEFDSDCNEELKDLLQKLMEKDPKKRITMEEIREHPWVTRQGTDPLLPKSENVSSIIEPPTDEEVNAAITGNMGHLVTVVRAVKRFKQLLFRRRPERIESILGSASRIVQPPLSMRPSMMRKSKSQDTHDRRPVESALSTEGVHHEVKVDDKGRKLLHHMNDKTFSKSNSRQGPSFTRPSAKNPTASSPSIQIPTTPKEGKVVHENMSIRPAITQPSMSGTAPSSTPTTPIGKGQAHDPLEDTLFLNIGTGEDCVPESEETFIVSESPSNVDMNVYETAYEEEVQRIIAQRKDQFANRRPTLYLTRRVEDVKSIRDSDCVFDEGQDIRTNLKGSFKSFVARTKEDIEARGEMQKLQEGKEGKLSRTMRNVREAKRLVEEARERVKTEERERDRERSRSATPVLRHNSSGSGLSRSGTPDELGKPDSPRLSLPEALVLYTKDTRLFWSEAIGLILGTGGIEHTADCVMDLVVHKCEAII</sequence>